<evidence type="ECO:0000313" key="1">
    <source>
        <dbReference type="EMBL" id="RKF07259.1"/>
    </source>
</evidence>
<protein>
    <recommendedName>
        <fullName evidence="3">DUF1127 domain-containing protein</fullName>
    </recommendedName>
</protein>
<dbReference type="RefSeq" id="WP_109769358.1">
    <property type="nucleotide sequence ID" value="NZ_QFWV02000004.1"/>
</dbReference>
<proteinExistence type="predicted"/>
<dbReference type="EMBL" id="QFWV02000004">
    <property type="protein sequence ID" value="RKF07259.1"/>
    <property type="molecule type" value="Genomic_DNA"/>
</dbReference>
<gene>
    <name evidence="1" type="ORF">DEM25_005335</name>
</gene>
<keyword evidence="2" id="KW-1185">Reference proteome</keyword>
<evidence type="ECO:0000313" key="2">
    <source>
        <dbReference type="Proteomes" id="UP000246132"/>
    </source>
</evidence>
<sequence length="100" mass="11557">MTVFDNELTRHATAVTPGALARRLTAQALGWFVTRRERAAEHRRQRLDRQAYCALLGKEDWVYRDMGVNRADVEWAARLPLHVNAARELERLRARSGMGR</sequence>
<evidence type="ECO:0008006" key="3">
    <source>
        <dbReference type="Google" id="ProtNLM"/>
    </source>
</evidence>
<dbReference type="AlphaFoldDB" id="A0A3A8AE05"/>
<organism evidence="1 2">
    <name type="scientific">Oceaniradius stylonematis</name>
    <dbReference type="NCBI Taxonomy" id="2184161"/>
    <lineage>
        <taxon>Bacteria</taxon>
        <taxon>Pseudomonadati</taxon>
        <taxon>Pseudomonadota</taxon>
        <taxon>Alphaproteobacteria</taxon>
        <taxon>Hyphomicrobiales</taxon>
        <taxon>Ahrensiaceae</taxon>
        <taxon>Oceaniradius</taxon>
    </lineage>
</organism>
<dbReference type="OrthoDB" id="7861975at2"/>
<reference evidence="1 2" key="1">
    <citation type="journal article" date="2018" name="Int. J. Syst. Bacteriol.">
        <title>Oceaniradius stylonemae gen. nov., sp. nov., isolated from a red alga, Stylonema cornu-cervi.</title>
        <authorList>
            <person name="Jeong S."/>
        </authorList>
    </citation>
    <scope>NUCLEOTIDE SEQUENCE [LARGE SCALE GENOMIC DNA]</scope>
    <source>
        <strain evidence="1 2">StC1</strain>
    </source>
</reference>
<accession>A0A3A8AE05</accession>
<name>A0A3A8AE05_9HYPH</name>
<comment type="caution">
    <text evidence="1">The sequence shown here is derived from an EMBL/GenBank/DDBJ whole genome shotgun (WGS) entry which is preliminary data.</text>
</comment>
<dbReference type="Proteomes" id="UP000246132">
    <property type="component" value="Unassembled WGS sequence"/>
</dbReference>